<name>A0AAV1ZUD7_9ARAC</name>
<gene>
    <name evidence="1" type="ORF">LARSCL_LOCUS7980</name>
</gene>
<evidence type="ECO:0000313" key="2">
    <source>
        <dbReference type="Proteomes" id="UP001497382"/>
    </source>
</evidence>
<evidence type="ECO:0000313" key="1">
    <source>
        <dbReference type="EMBL" id="CAL1275270.1"/>
    </source>
</evidence>
<dbReference type="AlphaFoldDB" id="A0AAV1ZUD7"/>
<dbReference type="EMBL" id="CAXIEN010000084">
    <property type="protein sequence ID" value="CAL1275270.1"/>
    <property type="molecule type" value="Genomic_DNA"/>
</dbReference>
<proteinExistence type="predicted"/>
<organism evidence="1 2">
    <name type="scientific">Larinioides sclopetarius</name>
    <dbReference type="NCBI Taxonomy" id="280406"/>
    <lineage>
        <taxon>Eukaryota</taxon>
        <taxon>Metazoa</taxon>
        <taxon>Ecdysozoa</taxon>
        <taxon>Arthropoda</taxon>
        <taxon>Chelicerata</taxon>
        <taxon>Arachnida</taxon>
        <taxon>Araneae</taxon>
        <taxon>Araneomorphae</taxon>
        <taxon>Entelegynae</taxon>
        <taxon>Araneoidea</taxon>
        <taxon>Araneidae</taxon>
        <taxon>Larinioides</taxon>
    </lineage>
</organism>
<reference evidence="1 2" key="1">
    <citation type="submission" date="2024-04" db="EMBL/GenBank/DDBJ databases">
        <authorList>
            <person name="Rising A."/>
            <person name="Reimegard J."/>
            <person name="Sonavane S."/>
            <person name="Akerstrom W."/>
            <person name="Nylinder S."/>
            <person name="Hedman E."/>
            <person name="Kallberg Y."/>
        </authorList>
    </citation>
    <scope>NUCLEOTIDE SEQUENCE [LARGE SCALE GENOMIC DNA]</scope>
</reference>
<feature type="non-terminal residue" evidence="1">
    <location>
        <position position="1"/>
    </location>
</feature>
<dbReference type="Proteomes" id="UP001497382">
    <property type="component" value="Unassembled WGS sequence"/>
</dbReference>
<protein>
    <submittedName>
        <fullName evidence="1">Uncharacterized protein</fullName>
    </submittedName>
</protein>
<accession>A0AAV1ZUD7</accession>
<comment type="caution">
    <text evidence="1">The sequence shown here is derived from an EMBL/GenBank/DDBJ whole genome shotgun (WGS) entry which is preliminary data.</text>
</comment>
<keyword evidence="2" id="KW-1185">Reference proteome</keyword>
<sequence length="103" mass="11958">AVVEHVEVQYENPGQRAPIRLPIRQLSEIPNDILIMNTTVNDLNILYIEVTTRNRSAPRISKALFKRLTEQYLDPDEETEDLNEEEIGKLRTMFRTAQRIAGH</sequence>